<name>A0A9P5X4B8_9AGAR</name>
<comment type="caution">
    <text evidence="1">The sequence shown here is derived from an EMBL/GenBank/DDBJ whole genome shotgun (WGS) entry which is preliminary data.</text>
</comment>
<sequence>MSNSLVEVIVIIQCKAEWCHIIIIPLIIFMDGRKGRLRSTLLRRAQSMVAWWGLVAVWSRRGRWDALAGQCILNGPVSDPRPVEAVPPVRAVVVVCSMFVAAVYA</sequence>
<evidence type="ECO:0000313" key="1">
    <source>
        <dbReference type="EMBL" id="KAF9443156.1"/>
    </source>
</evidence>
<protein>
    <submittedName>
        <fullName evidence="1">Uncharacterized protein</fullName>
    </submittedName>
</protein>
<proteinExistence type="predicted"/>
<reference evidence="1" key="1">
    <citation type="submission" date="2020-11" db="EMBL/GenBank/DDBJ databases">
        <authorList>
            <consortium name="DOE Joint Genome Institute"/>
            <person name="Ahrendt S."/>
            <person name="Riley R."/>
            <person name="Andreopoulos W."/>
            <person name="Labutti K."/>
            <person name="Pangilinan J."/>
            <person name="Ruiz-Duenas F.J."/>
            <person name="Barrasa J.M."/>
            <person name="Sanchez-Garcia M."/>
            <person name="Camarero S."/>
            <person name="Miyauchi S."/>
            <person name="Serrano A."/>
            <person name="Linde D."/>
            <person name="Babiker R."/>
            <person name="Drula E."/>
            <person name="Ayuso-Fernandez I."/>
            <person name="Pacheco R."/>
            <person name="Padilla G."/>
            <person name="Ferreira P."/>
            <person name="Barriuso J."/>
            <person name="Kellner H."/>
            <person name="Castanera R."/>
            <person name="Alfaro M."/>
            <person name="Ramirez L."/>
            <person name="Pisabarro A.G."/>
            <person name="Kuo A."/>
            <person name="Tritt A."/>
            <person name="Lipzen A."/>
            <person name="He G."/>
            <person name="Yan M."/>
            <person name="Ng V."/>
            <person name="Cullen D."/>
            <person name="Martin F."/>
            <person name="Rosso M.-N."/>
            <person name="Henrissat B."/>
            <person name="Hibbett D."/>
            <person name="Martinez A.T."/>
            <person name="Grigoriev I.V."/>
        </authorList>
    </citation>
    <scope>NUCLEOTIDE SEQUENCE</scope>
    <source>
        <strain evidence="1">MF-IS2</strain>
    </source>
</reference>
<dbReference type="AlphaFoldDB" id="A0A9P5X4B8"/>
<gene>
    <name evidence="1" type="ORF">P691DRAFT_764554</name>
</gene>
<organism evidence="1 2">
    <name type="scientific">Macrolepiota fuliginosa MF-IS2</name>
    <dbReference type="NCBI Taxonomy" id="1400762"/>
    <lineage>
        <taxon>Eukaryota</taxon>
        <taxon>Fungi</taxon>
        <taxon>Dikarya</taxon>
        <taxon>Basidiomycota</taxon>
        <taxon>Agaricomycotina</taxon>
        <taxon>Agaricomycetes</taxon>
        <taxon>Agaricomycetidae</taxon>
        <taxon>Agaricales</taxon>
        <taxon>Agaricineae</taxon>
        <taxon>Agaricaceae</taxon>
        <taxon>Macrolepiota</taxon>
    </lineage>
</organism>
<dbReference type="EMBL" id="MU151513">
    <property type="protein sequence ID" value="KAF9443156.1"/>
    <property type="molecule type" value="Genomic_DNA"/>
</dbReference>
<evidence type="ECO:0000313" key="2">
    <source>
        <dbReference type="Proteomes" id="UP000807342"/>
    </source>
</evidence>
<dbReference type="Proteomes" id="UP000807342">
    <property type="component" value="Unassembled WGS sequence"/>
</dbReference>
<keyword evidence="2" id="KW-1185">Reference proteome</keyword>
<accession>A0A9P5X4B8</accession>